<feature type="non-terminal residue" evidence="4">
    <location>
        <position position="1"/>
    </location>
</feature>
<reference evidence="4 5" key="1">
    <citation type="submission" date="2023-11" db="EMBL/GenBank/DDBJ databases">
        <title>Halocaridina rubra genome assembly.</title>
        <authorList>
            <person name="Smith C."/>
        </authorList>
    </citation>
    <scope>NUCLEOTIDE SEQUENCE [LARGE SCALE GENOMIC DNA]</scope>
    <source>
        <strain evidence="4">EP-1</strain>
        <tissue evidence="4">Whole</tissue>
    </source>
</reference>
<dbReference type="EC" id="3.1.4.12" evidence="4"/>
<evidence type="ECO:0000259" key="3">
    <source>
        <dbReference type="Pfam" id="PF00149"/>
    </source>
</evidence>
<dbReference type="Pfam" id="PF00149">
    <property type="entry name" value="Metallophos"/>
    <property type="match status" value="1"/>
</dbReference>
<sequence length="187" mass="21036">PIVYHILTTNTVDPQDFCGILMTKNGCNTTNPARNWTIEIHGEKPPVIPIVLPDPAQPTLKVLHLADTHLDPLYIPGSNAACDNELCCRADSGVPDSPEAEAWFWGDYRKCGSPRWMLNDMLTNIVDEHPDLNYVIWTGDVVPHNMWSTSREFNLQVVKETNEMVQSFFPDIPVFPVMGNHEANPLD</sequence>
<feature type="domain" description="Calcineurin-like phosphoesterase" evidence="3">
    <location>
        <begin position="60"/>
        <end position="182"/>
    </location>
</feature>
<keyword evidence="1 4" id="KW-0378">Hydrolase</keyword>
<evidence type="ECO:0000256" key="2">
    <source>
        <dbReference type="ARBA" id="ARBA00023180"/>
    </source>
</evidence>
<dbReference type="Proteomes" id="UP001381693">
    <property type="component" value="Unassembled WGS sequence"/>
</dbReference>
<accession>A0AAN8WHD1</accession>
<dbReference type="GO" id="GO:0005615">
    <property type="term" value="C:extracellular space"/>
    <property type="evidence" value="ECO:0007669"/>
    <property type="project" value="TreeGrafter"/>
</dbReference>
<name>A0AAN8WHD1_HALRR</name>
<keyword evidence="2" id="KW-0325">Glycoprotein</keyword>
<dbReference type="PANTHER" id="PTHR10340">
    <property type="entry name" value="SPHINGOMYELIN PHOSPHODIESTERASE"/>
    <property type="match status" value="1"/>
</dbReference>
<evidence type="ECO:0000256" key="1">
    <source>
        <dbReference type="ARBA" id="ARBA00022801"/>
    </source>
</evidence>
<protein>
    <submittedName>
        <fullName evidence="4">Sphingomyelin phosphodiesterase</fullName>
        <ecNumber evidence="4">3.1.4.12</ecNumber>
    </submittedName>
</protein>
<dbReference type="AlphaFoldDB" id="A0AAN8WHD1"/>
<dbReference type="GO" id="GO:0006685">
    <property type="term" value="P:sphingomyelin catabolic process"/>
    <property type="evidence" value="ECO:0007669"/>
    <property type="project" value="TreeGrafter"/>
</dbReference>
<dbReference type="GO" id="GO:0046513">
    <property type="term" value="P:ceramide biosynthetic process"/>
    <property type="evidence" value="ECO:0007669"/>
    <property type="project" value="TreeGrafter"/>
</dbReference>
<dbReference type="GO" id="GO:0061750">
    <property type="term" value="F:acid sphingomyelin phosphodiesterase activity"/>
    <property type="evidence" value="ECO:0007669"/>
    <property type="project" value="TreeGrafter"/>
</dbReference>
<organism evidence="4 5">
    <name type="scientific">Halocaridina rubra</name>
    <name type="common">Hawaiian red shrimp</name>
    <dbReference type="NCBI Taxonomy" id="373956"/>
    <lineage>
        <taxon>Eukaryota</taxon>
        <taxon>Metazoa</taxon>
        <taxon>Ecdysozoa</taxon>
        <taxon>Arthropoda</taxon>
        <taxon>Crustacea</taxon>
        <taxon>Multicrustacea</taxon>
        <taxon>Malacostraca</taxon>
        <taxon>Eumalacostraca</taxon>
        <taxon>Eucarida</taxon>
        <taxon>Decapoda</taxon>
        <taxon>Pleocyemata</taxon>
        <taxon>Caridea</taxon>
        <taxon>Atyoidea</taxon>
        <taxon>Atyidae</taxon>
        <taxon>Halocaridina</taxon>
    </lineage>
</organism>
<dbReference type="PANTHER" id="PTHR10340:SF34">
    <property type="entry name" value="SPHINGOMYELIN PHOSPHODIESTERASE"/>
    <property type="match status" value="1"/>
</dbReference>
<gene>
    <name evidence="4" type="primary">SMPD1_7</name>
    <name evidence="4" type="ORF">SK128_007539</name>
</gene>
<dbReference type="Gene3D" id="3.60.21.10">
    <property type="match status" value="1"/>
</dbReference>
<dbReference type="InterPro" id="IPR004843">
    <property type="entry name" value="Calcineurin-like_PHP"/>
</dbReference>
<dbReference type="SUPFAM" id="SSF56300">
    <property type="entry name" value="Metallo-dependent phosphatases"/>
    <property type="match status" value="1"/>
</dbReference>
<proteinExistence type="predicted"/>
<dbReference type="InterPro" id="IPR029052">
    <property type="entry name" value="Metallo-depent_PP-like"/>
</dbReference>
<comment type="caution">
    <text evidence="4">The sequence shown here is derived from an EMBL/GenBank/DDBJ whole genome shotgun (WGS) entry which is preliminary data.</text>
</comment>
<dbReference type="EMBL" id="JAXCGZ010020878">
    <property type="protein sequence ID" value="KAK7063319.1"/>
    <property type="molecule type" value="Genomic_DNA"/>
</dbReference>
<keyword evidence="5" id="KW-1185">Reference proteome</keyword>
<evidence type="ECO:0000313" key="5">
    <source>
        <dbReference type="Proteomes" id="UP001381693"/>
    </source>
</evidence>
<dbReference type="GO" id="GO:0016020">
    <property type="term" value="C:membrane"/>
    <property type="evidence" value="ECO:0007669"/>
    <property type="project" value="GOC"/>
</dbReference>
<dbReference type="GO" id="GO:0005764">
    <property type="term" value="C:lysosome"/>
    <property type="evidence" value="ECO:0007669"/>
    <property type="project" value="TreeGrafter"/>
</dbReference>
<evidence type="ECO:0000313" key="4">
    <source>
        <dbReference type="EMBL" id="KAK7063319.1"/>
    </source>
</evidence>
<feature type="non-terminal residue" evidence="4">
    <location>
        <position position="187"/>
    </location>
</feature>